<name>A0A7D5TG25_9EURY</name>
<dbReference type="GO" id="GO:0016740">
    <property type="term" value="F:transferase activity"/>
    <property type="evidence" value="ECO:0007669"/>
    <property type="project" value="UniProtKB-KW"/>
</dbReference>
<proteinExistence type="predicted"/>
<dbReference type="InterPro" id="IPR043519">
    <property type="entry name" value="NT_sf"/>
</dbReference>
<dbReference type="NCBIfam" id="NF047752">
    <property type="entry name" value="MntA_antitoxin"/>
    <property type="match status" value="1"/>
</dbReference>
<organism evidence="2 3">
    <name type="scientific">Halosimplex pelagicum</name>
    <dbReference type="NCBI Taxonomy" id="869886"/>
    <lineage>
        <taxon>Archaea</taxon>
        <taxon>Methanobacteriati</taxon>
        <taxon>Methanobacteriota</taxon>
        <taxon>Stenosarchaea group</taxon>
        <taxon>Halobacteria</taxon>
        <taxon>Halobacteriales</taxon>
        <taxon>Haloarculaceae</taxon>
        <taxon>Halosimplex</taxon>
    </lineage>
</organism>
<dbReference type="SUPFAM" id="SSF81301">
    <property type="entry name" value="Nucleotidyltransferase"/>
    <property type="match status" value="1"/>
</dbReference>
<dbReference type="PANTHER" id="PTHR43852">
    <property type="entry name" value="NUCLEOTIDYLTRANSFERASE"/>
    <property type="match status" value="1"/>
</dbReference>
<dbReference type="KEGG" id="hpel:HZS54_05445"/>
<evidence type="ECO:0000259" key="1">
    <source>
        <dbReference type="Pfam" id="PF18765"/>
    </source>
</evidence>
<accession>A0A7D5TG25</accession>
<reference evidence="2 3" key="1">
    <citation type="submission" date="2020-07" db="EMBL/GenBank/DDBJ databases">
        <title>Halosimplex litoreum sp. nov. and Halosimplex rubrum sp. nov., isolated from different salt environments.</title>
        <authorList>
            <person name="Cui H."/>
        </authorList>
    </citation>
    <scope>NUCLEOTIDE SEQUENCE [LARGE SCALE GENOMIC DNA]</scope>
    <source>
        <strain evidence="2 3">R2</strain>
    </source>
</reference>
<dbReference type="InterPro" id="IPR041633">
    <property type="entry name" value="Polbeta"/>
</dbReference>
<dbReference type="Proteomes" id="UP000509346">
    <property type="component" value="Chromosome"/>
</dbReference>
<dbReference type="RefSeq" id="WP_179920926.1">
    <property type="nucleotide sequence ID" value="NZ_CP058909.1"/>
</dbReference>
<evidence type="ECO:0000313" key="2">
    <source>
        <dbReference type="EMBL" id="QLH81116.1"/>
    </source>
</evidence>
<keyword evidence="3" id="KW-1185">Reference proteome</keyword>
<dbReference type="AlphaFoldDB" id="A0A7D5TG25"/>
<evidence type="ECO:0000313" key="3">
    <source>
        <dbReference type="Proteomes" id="UP000509346"/>
    </source>
</evidence>
<dbReference type="CDD" id="cd05403">
    <property type="entry name" value="NT_KNTase_like"/>
    <property type="match status" value="1"/>
</dbReference>
<dbReference type="PANTHER" id="PTHR43852:SF3">
    <property type="entry name" value="NUCLEOTIDYLTRANSFERASE"/>
    <property type="match status" value="1"/>
</dbReference>
<dbReference type="EMBL" id="CP058909">
    <property type="protein sequence ID" value="QLH81116.1"/>
    <property type="molecule type" value="Genomic_DNA"/>
</dbReference>
<feature type="domain" description="Polymerase beta nucleotidyltransferase" evidence="1">
    <location>
        <begin position="26"/>
        <end position="110"/>
    </location>
</feature>
<dbReference type="Gene3D" id="3.30.460.10">
    <property type="entry name" value="Beta Polymerase, domain 2"/>
    <property type="match status" value="1"/>
</dbReference>
<gene>
    <name evidence="2" type="ORF">HZS54_05445</name>
</gene>
<protein>
    <submittedName>
        <fullName evidence="2">Nucleotidyltransferase domain-containing protein</fullName>
    </submittedName>
</protein>
<sequence length="146" mass="16249">MERTGDADPEFPVPVQRLRARLDEAPVRVAILFGSHATGRAHARSDLDIAVEFEGVEPGDPEYNETFLGLSADLSRLLETDDIDLVDIRSLSPSLARSVFDTGVLLVGTEKRVETLRGTLLSDDPDERSPHERFDDALRRIDEHLT</sequence>
<dbReference type="GeneID" id="56082012"/>
<dbReference type="Pfam" id="PF18765">
    <property type="entry name" value="Polbeta"/>
    <property type="match status" value="1"/>
</dbReference>
<dbReference type="OrthoDB" id="25428at2157"/>
<dbReference type="InterPro" id="IPR052930">
    <property type="entry name" value="TA_antitoxin_MntA"/>
</dbReference>
<keyword evidence="2" id="KW-0808">Transferase</keyword>